<proteinExistence type="predicted"/>
<protein>
    <recommendedName>
        <fullName evidence="2">Autotransporter domain-containing protein</fullName>
    </recommendedName>
</protein>
<accession>A0A212KFV7</accession>
<name>A0A212KFV7_9DELT</name>
<evidence type="ECO:0008006" key="2">
    <source>
        <dbReference type="Google" id="ProtNLM"/>
    </source>
</evidence>
<reference evidence="1" key="1">
    <citation type="submission" date="2016-04" db="EMBL/GenBank/DDBJ databases">
        <authorList>
            <person name="Evans L.H."/>
            <person name="Alamgir A."/>
            <person name="Owens N."/>
            <person name="Weber N.D."/>
            <person name="Virtaneva K."/>
            <person name="Barbian K."/>
            <person name="Babar A."/>
            <person name="Rosenke K."/>
        </authorList>
    </citation>
    <scope>NUCLEOTIDE SEQUENCE</scope>
    <source>
        <strain evidence="1">86</strain>
    </source>
</reference>
<organism evidence="1">
    <name type="scientific">uncultured delta proteobacterium</name>
    <dbReference type="NCBI Taxonomy" id="34034"/>
    <lineage>
        <taxon>Bacteria</taxon>
        <taxon>Deltaproteobacteria</taxon>
        <taxon>environmental samples</taxon>
    </lineage>
</organism>
<dbReference type="EMBL" id="FLUQ01000006">
    <property type="protein sequence ID" value="SBW10521.1"/>
    <property type="molecule type" value="Genomic_DNA"/>
</dbReference>
<gene>
    <name evidence="1" type="ORF">KL86DPRO_60192</name>
</gene>
<evidence type="ECO:0000313" key="1">
    <source>
        <dbReference type="EMBL" id="SBW10521.1"/>
    </source>
</evidence>
<sequence length="1689" mass="165901">MAATKISRAGDMEKNAWNDGWKAEQRQRGRPGTSLLRVALLCALLGLFFLPAAWPALAGETITYDGTNPALQTAPDPTSTADSLFIGTTASPGASGNTITLDFSGGNIPARVFSGISSTESVTGNTVNLVQGSVSNNVYGGYDVTDNGAFRNRAFISGGTVGGNALAGISLLGDVAENAITLSGGTVTGNLYGGSSNGAGKATGNSATVTGGTVGNNAYGGYGGAAGDVSGNRLTIDGASALVGNWALGAYSASGLASDNSVIFRAGTVTKSVIGAEGGSGTLEGNSVTISGGSVGAYVYGGGSWGSALVSGNSVTMSAGSVGNNIIAGRSKDGDSTDNSLDISGGVVSGNAYGGGSWGTADVSGNSVSISGGQVGDGAGGSGGWVAGGFSKSGLSEDNRVAISSGTVNNIAGGESVDGNVDGNSIDMSGGTVFGTLTGGVTDNGEALNNSVTISGGSVGNGIAGGYVFFGTGPASDNTVHISGGADIVGQVTGGYSREAGEAAGNTVTVSAGSIDGGVAGGTGVTGADNNRVKITGGTVSGYVSGGSSSSGGAAGNSVVIAGDASVGTVHGASSATAATGNSVTIGDTALITGDVYGGVAIQGAAGATNNIVTLYGTPNLTASTLYGGGSTLGATGDMVTGNTLKAEGFTGAVKGIRNFETISLSGDSNLTTNSSLNIGSGTLFVDAGSTLTLGPDSSFRLDGGTLSFGVGAGNTSGKIDMTANTARIPAFAGSNTLDISDWLQGTYTVLSAGKAMGPGVIDTFQTFTVGGNDIDPLTMNVSAALANSGKDLQVTAALNQDSAEKTWGGTSGTWNYTNTNWLPGSSKFVLGDLAKFDGTGAGSPASPMAVTVGAGAGTQVETAGMSITGGSYTFSGGKIVGRTDISRGNMTPTGRLDIAGTGNIVFNNAVDFSGGMTVAGGSSANITLADYTGGRVVLGASYGSPYTGIFSGKLNIQNQTLTGTSVEGGGLMAHTRNGQPLSILDGSVISGNSLNAVHDDWADAIGGGISARDIDTLSGVVSGNTVEAKDENGTATTVVTANGGGVYASNITTLSGTISGNTASATSDIGIVYASGGGVHAYGSLTTLSGSVTGNKVEATSTGNTREARSFGGGIYAEPSNIVITRGQYTNNQAIATGPGARAEGGAIFMSTTYGTHSLTLDPTAGAITFSGNSVTANGVTTPNAIHFGRFDQALSDTSANTFLTIQDTNTTTNLITIADGITTDINNGKTFTLAQSAGNFLWGGPNLFDSAGGDTVSLTGGSMRLANGFTLDRGALNTTPGSLLAFNVSGGNLKSEGAAASLKNTALSVSSGGKLTVDLGSTLTLDANSTFALNGGTLSFGVDNGNASGKIVSLNTTTAPTFSGSNTLDISDWIHGTYTVLEAETPMASNAAGTFTTFTVGGIAIDPATMRLSAVLNNEDYELQVIAGLNQDSSEKTWGGTAGTWNYTNTNWLPGSSKFVLGDLAKFDGTGAGSPASPMAVTVGAGAGTQVETAGMSITGGSYTFSGGKIVGRTDISQGSVITPTGRLDIAGTGNIVFNNAVDFRGGLWVYAGGSSANITLADYTGGRVVLGNRPTNSRYSGTFSGKLNIQNQTLSGSGSSSYLYGGGLEYYGPASSSISLLPGTLIKNNSITVTDGSGGSLVLGGGVFAGLDILAGTIEGNKAIASHTTQYANAQGGGVIGSIRAC</sequence>